<gene>
    <name evidence="1" type="ORF">SDC9_85362</name>
</gene>
<proteinExistence type="predicted"/>
<sequence>MKVYTSTAMNNVLSWLLGGDVSIQYQTHRDLLQSEGMLLEHLQQRIETEGFGSQLLSARNTSGHWGLWYYQPKWTSTHYTLCDLKSLCLAPSNLIAVEMVERALSECQLPDGGLNFAKSNLPSDMAVNGMFLEYASYFCPKDSRLSPLVSCILMHHKRDGGFSWDNESLTSDPHTTLCVLEGLYSYMCSTRNAESVGTIIDAALQWLYERNLCIGEDRRYTRLAFPHRYRYDLLRFLEFAARADIPWNENIEKAVTWLVNKQLDGVWNLELVHPGKVHVQFEPVKQPSRFITLKALSILNFYASDSKTAAKAWNMFVRETDAGAFT</sequence>
<evidence type="ECO:0008006" key="2">
    <source>
        <dbReference type="Google" id="ProtNLM"/>
    </source>
</evidence>
<organism evidence="1">
    <name type="scientific">bioreactor metagenome</name>
    <dbReference type="NCBI Taxonomy" id="1076179"/>
    <lineage>
        <taxon>unclassified sequences</taxon>
        <taxon>metagenomes</taxon>
        <taxon>ecological metagenomes</taxon>
    </lineage>
</organism>
<dbReference type="Gene3D" id="1.50.10.20">
    <property type="match status" value="1"/>
</dbReference>
<comment type="caution">
    <text evidence="1">The sequence shown here is derived from an EMBL/GenBank/DDBJ whole genome shotgun (WGS) entry which is preliminary data.</text>
</comment>
<evidence type="ECO:0000313" key="1">
    <source>
        <dbReference type="EMBL" id="MPM38732.1"/>
    </source>
</evidence>
<accession>A0A644ZCV6</accession>
<dbReference type="SUPFAM" id="SSF48239">
    <property type="entry name" value="Terpenoid cyclases/Protein prenyltransferases"/>
    <property type="match status" value="1"/>
</dbReference>
<dbReference type="InterPro" id="IPR008930">
    <property type="entry name" value="Terpenoid_cyclase/PrenylTrfase"/>
</dbReference>
<reference evidence="1" key="1">
    <citation type="submission" date="2019-08" db="EMBL/GenBank/DDBJ databases">
        <authorList>
            <person name="Kucharzyk K."/>
            <person name="Murdoch R.W."/>
            <person name="Higgins S."/>
            <person name="Loffler F."/>
        </authorList>
    </citation>
    <scope>NUCLEOTIDE SEQUENCE</scope>
</reference>
<name>A0A644ZCV6_9ZZZZ</name>
<protein>
    <recommendedName>
        <fullName evidence="2">Squalene cyclase C-terminal domain-containing protein</fullName>
    </recommendedName>
</protein>
<dbReference type="AlphaFoldDB" id="A0A644ZCV6"/>
<dbReference type="EMBL" id="VSSQ01008388">
    <property type="protein sequence ID" value="MPM38732.1"/>
    <property type="molecule type" value="Genomic_DNA"/>
</dbReference>